<keyword evidence="3" id="KW-1185">Reference proteome</keyword>
<organism evidence="2 3">
    <name type="scientific">Anaeromicropila herbilytica</name>
    <dbReference type="NCBI Taxonomy" id="2785025"/>
    <lineage>
        <taxon>Bacteria</taxon>
        <taxon>Bacillati</taxon>
        <taxon>Bacillota</taxon>
        <taxon>Clostridia</taxon>
        <taxon>Lachnospirales</taxon>
        <taxon>Lachnospiraceae</taxon>
        <taxon>Anaeromicropila</taxon>
    </lineage>
</organism>
<keyword evidence="2" id="KW-0808">Transferase</keyword>
<dbReference type="KEGG" id="ahb:bsdtb5_35160"/>
<sequence>MDTAKNKVQVLMSTYNGEKYLREQLDSILQQDHKNITLLIRDDGSSDSTLSILEEYSSKYSNVEYYQGDNIGAKNSFFDLIQKTDQTADFYSFSDQDDVWKSNKLSNAIIQMSNYNKYRKIPLLYCSGFDVVDENLNAHMIKTNLSNIKPDFGNSIIENICVGCTMVINNKLLLLVRKKIPRQAFMHDWWLYMVATCFGKVIYDKHSYILYRQHKNNVVGAPEGSGHKFIRRILKYQTKKGIVLKQALEFIEIYEVDKNKSELLNYVINYKKILRFRLKIIYSNQIFRQDKKDNIIFKLMFLFGQV</sequence>
<dbReference type="CDD" id="cd04196">
    <property type="entry name" value="GT_2_like_d"/>
    <property type="match status" value="1"/>
</dbReference>
<dbReference type="EMBL" id="AP024169">
    <property type="protein sequence ID" value="BCN32221.1"/>
    <property type="molecule type" value="Genomic_DNA"/>
</dbReference>
<dbReference type="PANTHER" id="PTHR22916">
    <property type="entry name" value="GLYCOSYLTRANSFERASE"/>
    <property type="match status" value="1"/>
</dbReference>
<evidence type="ECO:0000313" key="2">
    <source>
        <dbReference type="EMBL" id="BCN32221.1"/>
    </source>
</evidence>
<dbReference type="AlphaFoldDB" id="A0A7R7EP61"/>
<gene>
    <name evidence="2" type="primary">cps2F_2</name>
    <name evidence="2" type="ORF">bsdtb5_35160</name>
</gene>
<dbReference type="SUPFAM" id="SSF53448">
    <property type="entry name" value="Nucleotide-diphospho-sugar transferases"/>
    <property type="match status" value="1"/>
</dbReference>
<evidence type="ECO:0000259" key="1">
    <source>
        <dbReference type="Pfam" id="PF00535"/>
    </source>
</evidence>
<evidence type="ECO:0000313" key="3">
    <source>
        <dbReference type="Proteomes" id="UP000595897"/>
    </source>
</evidence>
<accession>A0A7R7EP61</accession>
<name>A0A7R7EP61_9FIRM</name>
<dbReference type="RefSeq" id="WP_271713285.1">
    <property type="nucleotide sequence ID" value="NZ_AP024169.1"/>
</dbReference>
<proteinExistence type="predicted"/>
<dbReference type="Pfam" id="PF00535">
    <property type="entry name" value="Glycos_transf_2"/>
    <property type="match status" value="1"/>
</dbReference>
<reference evidence="2 3" key="1">
    <citation type="submission" date="2020-11" db="EMBL/GenBank/DDBJ databases">
        <title>Draft genome sequencing of a Lachnospiraceae strain isolated from anoxic soil subjected to BSD treatment.</title>
        <authorList>
            <person name="Uek A."/>
            <person name="Tonouchi A."/>
        </authorList>
    </citation>
    <scope>NUCLEOTIDE SEQUENCE [LARGE SCALE GENOMIC DNA]</scope>
    <source>
        <strain evidence="2 3">TB5</strain>
    </source>
</reference>
<dbReference type="GO" id="GO:0016758">
    <property type="term" value="F:hexosyltransferase activity"/>
    <property type="evidence" value="ECO:0007669"/>
    <property type="project" value="UniProtKB-ARBA"/>
</dbReference>
<dbReference type="InterPro" id="IPR001173">
    <property type="entry name" value="Glyco_trans_2-like"/>
</dbReference>
<dbReference type="PANTHER" id="PTHR22916:SF3">
    <property type="entry name" value="UDP-GLCNAC:BETAGAL BETA-1,3-N-ACETYLGLUCOSAMINYLTRANSFERASE-LIKE PROTEIN 1"/>
    <property type="match status" value="1"/>
</dbReference>
<dbReference type="Gene3D" id="3.90.550.10">
    <property type="entry name" value="Spore Coat Polysaccharide Biosynthesis Protein SpsA, Chain A"/>
    <property type="match status" value="1"/>
</dbReference>
<dbReference type="Proteomes" id="UP000595897">
    <property type="component" value="Chromosome"/>
</dbReference>
<feature type="domain" description="Glycosyltransferase 2-like" evidence="1">
    <location>
        <begin position="10"/>
        <end position="165"/>
    </location>
</feature>
<protein>
    <submittedName>
        <fullName evidence="2">Glycosyl transferase</fullName>
    </submittedName>
</protein>
<dbReference type="InterPro" id="IPR029044">
    <property type="entry name" value="Nucleotide-diphossugar_trans"/>
</dbReference>